<comment type="caution">
    <text evidence="10">Lacks conserved residue(s) required for the propagation of feature annotation.</text>
</comment>
<feature type="binding site" evidence="10">
    <location>
        <position position="171"/>
    </location>
    <ligand>
        <name>Zn(2+)</name>
        <dbReference type="ChEBI" id="CHEBI:29105"/>
        <note>catalytic</note>
    </ligand>
</feature>
<comment type="cofactor">
    <cofactor evidence="10 11">
        <name>Zn(2+)</name>
        <dbReference type="ChEBI" id="CHEBI:29105"/>
    </cofactor>
    <text evidence="10 11">Binds 1 zinc ion per subunit.</text>
</comment>
<accession>A0A1S4FTW4</accession>
<dbReference type="EMBL" id="CH477774">
    <property type="protein sequence ID" value="EAT36349.1"/>
    <property type="molecule type" value="Genomic_DNA"/>
</dbReference>
<evidence type="ECO:0000256" key="6">
    <source>
        <dbReference type="ARBA" id="ARBA00023049"/>
    </source>
</evidence>
<dbReference type="GO" id="GO:0008270">
    <property type="term" value="F:zinc ion binding"/>
    <property type="evidence" value="ECO:0007669"/>
    <property type="project" value="UniProtKB-UniRule"/>
</dbReference>
<name>A0A1S4FTW4_AEDAE</name>
<dbReference type="GO" id="GO:0004222">
    <property type="term" value="F:metalloendopeptidase activity"/>
    <property type="evidence" value="ECO:0007669"/>
    <property type="project" value="UniProtKB-UniRule"/>
</dbReference>
<dbReference type="PANTHER" id="PTHR10127:SF814">
    <property type="entry name" value="MEPRIN A SUBUNIT BETA"/>
    <property type="match status" value="1"/>
</dbReference>
<keyword evidence="3 11" id="KW-0732">Signal</keyword>
<dbReference type="EC" id="3.4.24.-" evidence="11"/>
<reference evidence="13" key="2">
    <citation type="journal article" date="2007" name="Science">
        <title>Genome sequence of Aedes aegypti, a major arbovirus vector.</title>
        <authorList>
            <person name="Nene V."/>
            <person name="Wortman J.R."/>
            <person name="Lawson D."/>
            <person name="Haas B."/>
            <person name="Kodira C."/>
            <person name="Tu Z.J."/>
            <person name="Loftus B."/>
            <person name="Xi Z."/>
            <person name="Megy K."/>
            <person name="Grabherr M."/>
            <person name="Ren Q."/>
            <person name="Zdobnov E.M."/>
            <person name="Lobo N.F."/>
            <person name="Campbell K.S."/>
            <person name="Brown S.E."/>
            <person name="Bonaldo M.F."/>
            <person name="Zhu J."/>
            <person name="Sinkins S.P."/>
            <person name="Hogenkamp D.G."/>
            <person name="Amedeo P."/>
            <person name="Arensburger P."/>
            <person name="Atkinson P.W."/>
            <person name="Bidwell S."/>
            <person name="Biedler J."/>
            <person name="Birney E."/>
            <person name="Bruggner R.V."/>
            <person name="Costas J."/>
            <person name="Coy M.R."/>
            <person name="Crabtree J."/>
            <person name="Crawford M."/>
            <person name="Debruyn B."/>
            <person name="Decaprio D."/>
            <person name="Eiglmeier K."/>
            <person name="Eisenstadt E."/>
            <person name="El-Dorry H."/>
            <person name="Gelbart W.M."/>
            <person name="Gomes S.L."/>
            <person name="Hammond M."/>
            <person name="Hannick L.I."/>
            <person name="Hogan J.R."/>
            <person name="Holmes M.H."/>
            <person name="Jaffe D."/>
            <person name="Johnston J.S."/>
            <person name="Kennedy R.C."/>
            <person name="Koo H."/>
            <person name="Kravitz S."/>
            <person name="Kriventseva E.V."/>
            <person name="Kulp D."/>
            <person name="Labutti K."/>
            <person name="Lee E."/>
            <person name="Li S."/>
            <person name="Lovin D.D."/>
            <person name="Mao C."/>
            <person name="Mauceli E."/>
            <person name="Menck C.F."/>
            <person name="Miller J.R."/>
            <person name="Montgomery P."/>
            <person name="Mori A."/>
            <person name="Nascimento A.L."/>
            <person name="Naveira H.F."/>
            <person name="Nusbaum C."/>
            <person name="O'leary S."/>
            <person name="Orvis J."/>
            <person name="Pertea M."/>
            <person name="Quesneville H."/>
            <person name="Reidenbach K.R."/>
            <person name="Rogers Y.H."/>
            <person name="Roth C.W."/>
            <person name="Schneider J.R."/>
            <person name="Schatz M."/>
            <person name="Shumway M."/>
            <person name="Stanke M."/>
            <person name="Stinson E.O."/>
            <person name="Tubio J.M."/>
            <person name="Vanzee J.P."/>
            <person name="Verjovski-Almeida S."/>
            <person name="Werner D."/>
            <person name="White O."/>
            <person name="Wyder S."/>
            <person name="Zeng Q."/>
            <person name="Zhao Q."/>
            <person name="Zhao Y."/>
            <person name="Hill C.A."/>
            <person name="Raikhel A.S."/>
            <person name="Soares M.B."/>
            <person name="Knudson D.L."/>
            <person name="Lee N.H."/>
            <person name="Galagan J."/>
            <person name="Salzberg S.L."/>
            <person name="Paulsen I.T."/>
            <person name="Dimopoulos G."/>
            <person name="Collins F.H."/>
            <person name="Birren B."/>
            <person name="Fraser-Liggett C.M."/>
            <person name="Severson D.W."/>
        </authorList>
    </citation>
    <scope>NUCLEOTIDE SEQUENCE [LARGE SCALE GENOMIC DNA]</scope>
    <source>
        <strain evidence="13">Liverpool</strain>
    </source>
</reference>
<evidence type="ECO:0000313" key="13">
    <source>
        <dbReference type="EMBL" id="EAT36349.1"/>
    </source>
</evidence>
<dbReference type="Pfam" id="PF01400">
    <property type="entry name" value="Astacin"/>
    <property type="match status" value="1"/>
</dbReference>
<sequence length="277" mass="32082">MILSRIPTVSVLVVLLAAFSNGAPQFREVENSPENIARLQNLKPEELAEELSGQFEGDMILTEQQFLDMFRRNGMLSESYRWPLNTVFYEIEERWFTREQVRYIYRGMRLIERATCIRFQPRDPENPDYIRIHGQGSGCSANVGYVGGRQSINLQPYPIGTGCFRIGTIVHEMIHGLGFMHMQSTYNRDEYVEIVWDNIEPGTENNFRKYESDRVSNFGTDYDYGSVMHYSATAFSINGEKTIVALQDTDDVMGQRLAMSERDILKINRMYNCFPEN</sequence>
<dbReference type="HOGENOM" id="CLU_017286_2_3_1"/>
<feature type="domain" description="Peptidase M12A" evidence="12">
    <location>
        <begin position="73"/>
        <end position="274"/>
    </location>
</feature>
<dbReference type="Gene3D" id="3.40.390.10">
    <property type="entry name" value="Collagenase (Catalytic Domain)"/>
    <property type="match status" value="1"/>
</dbReference>
<dbReference type="OrthoDB" id="291007at2759"/>
<reference evidence="13" key="1">
    <citation type="submission" date="2005-10" db="EMBL/GenBank/DDBJ databases">
        <authorList>
            <person name="Loftus B.J."/>
            <person name="Nene V.M."/>
            <person name="Hannick L.I."/>
            <person name="Bidwell S."/>
            <person name="Haas B."/>
            <person name="Amedeo P."/>
            <person name="Orvis J."/>
            <person name="Wortman J.R."/>
            <person name="White O.R."/>
            <person name="Salzberg S."/>
            <person name="Shumway M."/>
            <person name="Koo H."/>
            <person name="Zhao Y."/>
            <person name="Holmes M."/>
            <person name="Miller J."/>
            <person name="Schatz M."/>
            <person name="Pop M."/>
            <person name="Pai G."/>
            <person name="Utterback T."/>
            <person name="Rogers Y.-H."/>
            <person name="Kravitz S."/>
            <person name="Fraser C.M."/>
        </authorList>
    </citation>
    <scope>NUCLEOTIDE SEQUENCE</scope>
    <source>
        <strain evidence="13">Liverpool</strain>
    </source>
</reference>
<dbReference type="PROSITE" id="PS51864">
    <property type="entry name" value="ASTACIN"/>
    <property type="match status" value="1"/>
</dbReference>
<evidence type="ECO:0000256" key="7">
    <source>
        <dbReference type="ARBA" id="ARBA00023145"/>
    </source>
</evidence>
<gene>
    <name evidence="13" type="ORF">AaeL_AAEL011547</name>
</gene>
<dbReference type="MEROPS" id="M12.A12"/>
<keyword evidence="4 10" id="KW-0378">Hydrolase</keyword>
<keyword evidence="1 10" id="KW-0645">Protease</keyword>
<keyword evidence="2 10" id="KW-0479">Metal-binding</keyword>
<dbReference type="OMA" id="GAQRNIW"/>
<evidence type="ECO:0000256" key="9">
    <source>
        <dbReference type="ARBA" id="ARBA00023180"/>
    </source>
</evidence>
<keyword evidence="9" id="KW-0325">Glycoprotein</keyword>
<evidence type="ECO:0000256" key="2">
    <source>
        <dbReference type="ARBA" id="ARBA00022723"/>
    </source>
</evidence>
<dbReference type="AlphaFoldDB" id="A0A1S4FTW4"/>
<keyword evidence="6 10" id="KW-0482">Metalloprotease</keyword>
<evidence type="ECO:0000259" key="12">
    <source>
        <dbReference type="PROSITE" id="PS51864"/>
    </source>
</evidence>
<keyword evidence="5 10" id="KW-0862">Zinc</keyword>
<evidence type="ECO:0000256" key="1">
    <source>
        <dbReference type="ARBA" id="ARBA00022670"/>
    </source>
</evidence>
<dbReference type="InterPro" id="IPR006026">
    <property type="entry name" value="Peptidase_Metallo"/>
</dbReference>
<dbReference type="SMART" id="SM00235">
    <property type="entry name" value="ZnMc"/>
    <property type="match status" value="1"/>
</dbReference>
<feature type="chain" id="PRO_5036516968" description="Metalloendopeptidase" evidence="11">
    <location>
        <begin position="23"/>
        <end position="277"/>
    </location>
</feature>
<feature type="active site" evidence="10">
    <location>
        <position position="172"/>
    </location>
</feature>
<keyword evidence="8" id="KW-1015">Disulfide bond</keyword>
<dbReference type="InterPro" id="IPR024079">
    <property type="entry name" value="MetalloPept_cat_dom_sf"/>
</dbReference>
<dbReference type="FunFam" id="3.40.390.10:FF:000015">
    <property type="entry name" value="Meprin A subunit"/>
    <property type="match status" value="1"/>
</dbReference>
<evidence type="ECO:0000256" key="4">
    <source>
        <dbReference type="ARBA" id="ARBA00022801"/>
    </source>
</evidence>
<proteinExistence type="predicted"/>
<dbReference type="PANTHER" id="PTHR10127">
    <property type="entry name" value="DISCOIDIN, CUB, EGF, LAMININ , AND ZINC METALLOPROTEASE DOMAIN CONTAINING"/>
    <property type="match status" value="1"/>
</dbReference>
<reference evidence="13" key="3">
    <citation type="submission" date="2012-09" db="EMBL/GenBank/DDBJ databases">
        <authorList>
            <consortium name="VectorBase"/>
        </authorList>
    </citation>
    <scope>NUCLEOTIDE SEQUENCE</scope>
    <source>
        <strain evidence="13">Liverpool</strain>
    </source>
</reference>
<dbReference type="Proteomes" id="UP000682892">
    <property type="component" value="Chromosome 2"/>
</dbReference>
<evidence type="ECO:0000256" key="5">
    <source>
        <dbReference type="ARBA" id="ARBA00022833"/>
    </source>
</evidence>
<dbReference type="SUPFAM" id="SSF55486">
    <property type="entry name" value="Metalloproteases ('zincins'), catalytic domain"/>
    <property type="match status" value="1"/>
</dbReference>
<evidence type="ECO:0000256" key="8">
    <source>
        <dbReference type="ARBA" id="ARBA00023157"/>
    </source>
</evidence>
<dbReference type="PRINTS" id="PR00480">
    <property type="entry name" value="ASTACIN"/>
</dbReference>
<dbReference type="InterPro" id="IPR034035">
    <property type="entry name" value="Astacin-like_dom"/>
</dbReference>
<evidence type="ECO:0000313" key="14">
    <source>
        <dbReference type="Proteomes" id="UP000682892"/>
    </source>
</evidence>
<dbReference type="CDD" id="cd04280">
    <property type="entry name" value="ZnMc_astacin_like"/>
    <property type="match status" value="1"/>
</dbReference>
<feature type="binding site" evidence="10">
    <location>
        <position position="175"/>
    </location>
    <ligand>
        <name>Zn(2+)</name>
        <dbReference type="ChEBI" id="CHEBI:29105"/>
        <note>catalytic</note>
    </ligand>
</feature>
<evidence type="ECO:0000256" key="3">
    <source>
        <dbReference type="ARBA" id="ARBA00022729"/>
    </source>
</evidence>
<dbReference type="KEGG" id="aag:5574945"/>
<evidence type="ECO:0000256" key="10">
    <source>
        <dbReference type="PROSITE-ProRule" id="PRU01211"/>
    </source>
</evidence>
<feature type="signal peptide" evidence="11">
    <location>
        <begin position="1"/>
        <end position="22"/>
    </location>
</feature>
<feature type="binding site" evidence="10">
    <location>
        <position position="181"/>
    </location>
    <ligand>
        <name>Zn(2+)</name>
        <dbReference type="ChEBI" id="CHEBI:29105"/>
        <note>catalytic</note>
    </ligand>
</feature>
<protein>
    <recommendedName>
        <fullName evidence="11">Metalloendopeptidase</fullName>
        <ecNumber evidence="11">3.4.24.-</ecNumber>
    </recommendedName>
</protein>
<dbReference type="InterPro" id="IPR001506">
    <property type="entry name" value="Peptidase_M12A"/>
</dbReference>
<dbReference type="GO" id="GO:0006508">
    <property type="term" value="P:proteolysis"/>
    <property type="evidence" value="ECO:0007669"/>
    <property type="project" value="UniProtKB-KW"/>
</dbReference>
<evidence type="ECO:0000256" key="11">
    <source>
        <dbReference type="RuleBase" id="RU361183"/>
    </source>
</evidence>
<organism evidence="13 14">
    <name type="scientific">Aedes aegypti</name>
    <name type="common">Yellowfever mosquito</name>
    <name type="synonym">Culex aegypti</name>
    <dbReference type="NCBI Taxonomy" id="7159"/>
    <lineage>
        <taxon>Eukaryota</taxon>
        <taxon>Metazoa</taxon>
        <taxon>Ecdysozoa</taxon>
        <taxon>Arthropoda</taxon>
        <taxon>Hexapoda</taxon>
        <taxon>Insecta</taxon>
        <taxon>Pterygota</taxon>
        <taxon>Neoptera</taxon>
        <taxon>Endopterygota</taxon>
        <taxon>Diptera</taxon>
        <taxon>Nematocera</taxon>
        <taxon>Culicoidea</taxon>
        <taxon>Culicidae</taxon>
        <taxon>Culicinae</taxon>
        <taxon>Aedini</taxon>
        <taxon>Aedes</taxon>
        <taxon>Stegomyia</taxon>
    </lineage>
</organism>
<keyword evidence="7" id="KW-0865">Zymogen</keyword>